<dbReference type="STRING" id="1123380.SAMN02745199_1058"/>
<feature type="transmembrane region" description="Helical" evidence="1">
    <location>
        <begin position="34"/>
        <end position="54"/>
    </location>
</feature>
<keyword evidence="1" id="KW-0812">Transmembrane</keyword>
<evidence type="ECO:0000256" key="1">
    <source>
        <dbReference type="SAM" id="Phobius"/>
    </source>
</evidence>
<feature type="transmembrane region" description="Helical" evidence="1">
    <location>
        <begin position="6"/>
        <end position="27"/>
    </location>
</feature>
<gene>
    <name evidence="2" type="ORF">SAMN02745199_1058</name>
</gene>
<dbReference type="EMBL" id="FQXN01000003">
    <property type="protein sequence ID" value="SHH41509.1"/>
    <property type="molecule type" value="Genomic_DNA"/>
</dbReference>
<dbReference type="Proteomes" id="UP000242592">
    <property type="component" value="Unassembled WGS sequence"/>
</dbReference>
<protein>
    <submittedName>
        <fullName evidence="2">Uncharacterized protein</fullName>
    </submittedName>
</protein>
<dbReference type="AlphaFoldDB" id="A0A1M5SSJ5"/>
<evidence type="ECO:0000313" key="3">
    <source>
        <dbReference type="Proteomes" id="UP000242592"/>
    </source>
</evidence>
<sequence>MLSVTAYSTLMFIVNIVLGAVLALGIIQQGKSTFGIASVTAWIFFVISLSFFISGGFSHFFSQLGISLSPIIYALIGIFSIIELKLLGNLQVRQGMRLAILFSLIFIAFLIIDFFVVKNATLISLFSIGWAYIITLIVGIKNRNIK</sequence>
<dbReference type="RefSeq" id="WP_073072955.1">
    <property type="nucleotide sequence ID" value="NZ_FQXN01000003.1"/>
</dbReference>
<name>A0A1M5SSJ5_9BACT</name>
<keyword evidence="3" id="KW-1185">Reference proteome</keyword>
<feature type="transmembrane region" description="Helical" evidence="1">
    <location>
        <begin position="96"/>
        <end position="116"/>
    </location>
</feature>
<organism evidence="2 3">
    <name type="scientific">Thermosipho atlanticus DSM 15807</name>
    <dbReference type="NCBI Taxonomy" id="1123380"/>
    <lineage>
        <taxon>Bacteria</taxon>
        <taxon>Thermotogati</taxon>
        <taxon>Thermotogota</taxon>
        <taxon>Thermotogae</taxon>
        <taxon>Thermotogales</taxon>
        <taxon>Fervidobacteriaceae</taxon>
        <taxon>Thermosipho</taxon>
    </lineage>
</organism>
<evidence type="ECO:0000313" key="2">
    <source>
        <dbReference type="EMBL" id="SHH41509.1"/>
    </source>
</evidence>
<feature type="transmembrane region" description="Helical" evidence="1">
    <location>
        <begin position="122"/>
        <end position="140"/>
    </location>
</feature>
<keyword evidence="1" id="KW-1133">Transmembrane helix</keyword>
<accession>A0A1M5SSJ5</accession>
<reference evidence="3" key="1">
    <citation type="submission" date="2016-11" db="EMBL/GenBank/DDBJ databases">
        <authorList>
            <person name="Varghese N."/>
            <person name="Submissions S."/>
        </authorList>
    </citation>
    <scope>NUCLEOTIDE SEQUENCE [LARGE SCALE GENOMIC DNA]</scope>
    <source>
        <strain evidence="3">DSM 15807</strain>
    </source>
</reference>
<keyword evidence="1" id="KW-0472">Membrane</keyword>
<dbReference type="OrthoDB" id="49199at2"/>
<proteinExistence type="predicted"/>
<feature type="transmembrane region" description="Helical" evidence="1">
    <location>
        <begin position="60"/>
        <end position="84"/>
    </location>
</feature>